<gene>
    <name evidence="2" type="ORF">HPF_05970</name>
</gene>
<dbReference type="PROSITE" id="PS50234">
    <property type="entry name" value="VWFA"/>
    <property type="match status" value="1"/>
</dbReference>
<dbReference type="SUPFAM" id="SSF53300">
    <property type="entry name" value="vWA-like"/>
    <property type="match status" value="1"/>
</dbReference>
<dbReference type="InterPro" id="IPR051928">
    <property type="entry name" value="NorD/CobT"/>
</dbReference>
<dbReference type="RefSeq" id="WP_133156034.1">
    <property type="nucleotide sequence ID" value="NZ_CP037867.1"/>
</dbReference>
<evidence type="ECO:0000313" key="2">
    <source>
        <dbReference type="EMBL" id="QBM27222.1"/>
    </source>
</evidence>
<dbReference type="AlphaFoldDB" id="A0A4P6WTS9"/>
<sequence length="785" mass="87798">MSAHLHDHAEWTDQLDPGSLELLERCWPDATKVFSARGLDNYVKGAAALRGLGRGHELVNAWIDGAPQVAKEIGEDVVGELATTALLLASKTSGAVIELVLATAPTAARRLADGALFLQYLQFLNTLVAQAPRGLRPMLGQLDALFGQLTLGGLRRWSTWGAQAHRTNYEEQIAYFGLQSKESLAMLQKERKGTLLVDVQRRINMYLRALWGRDFFMRPTAGDFESRDGYRPFIEDYFIHLPDAYDAVDGHSGTVDATELYRAAAAHAAAHVVFTRRPISAESLSPWQMALIGVVEDARIEALTLARFPGLRPLWASLHTAQATQDKTAGDWLGRLARALLDPAYEDANPWIAQGRTLFAEATQRLQADPHDNTVSWDIGVQLAHSYRELTQGPAFQPRTDVQTAAYRDDNRYFWAFDGFDFERSIATGYEPPQQLRKQVNLMEFVNELEVEGAGDDAQEIWVLGTELFPYEDLGVSFNESEGREPVLPPVHYGEWDHLIQLERPAWATVQERRPKAGDAAVIDGILAEHRRLIGRMKYILDAMQPQGVQRIRKLEDGDEIDLNAALASVIEMRMGRQPDPRIMMRSVRKTRDISVLVLLDLSQSTNDKVAGQEHTVLELTRSACALLADAIQKVGDPFAIHGFCSDGRHDVNYWRFKDFDQPYDDLAKARLAGMEGQLSTRMGAAIRHATAALKAQRSSKKLLLVITDGEPADVDVRDPQYLRHDTKKAVEEAGRNGVTTYCMSLDPRADQYVSRIFGARHYLVVDKVERLPERLPVLYAGLTR</sequence>
<dbReference type="Gene3D" id="3.40.50.410">
    <property type="entry name" value="von Willebrand factor, type A domain"/>
    <property type="match status" value="1"/>
</dbReference>
<dbReference type="InterPro" id="IPR036465">
    <property type="entry name" value="vWFA_dom_sf"/>
</dbReference>
<dbReference type="PANTHER" id="PTHR41248:SF1">
    <property type="entry name" value="NORD PROTEIN"/>
    <property type="match status" value="1"/>
</dbReference>
<organism evidence="2 3">
    <name type="scientific">Hydrogenophaga pseudoflava</name>
    <name type="common">Pseudomonas carboxydoflava</name>
    <dbReference type="NCBI Taxonomy" id="47421"/>
    <lineage>
        <taxon>Bacteria</taxon>
        <taxon>Pseudomonadati</taxon>
        <taxon>Pseudomonadota</taxon>
        <taxon>Betaproteobacteria</taxon>
        <taxon>Burkholderiales</taxon>
        <taxon>Comamonadaceae</taxon>
        <taxon>Hydrogenophaga</taxon>
    </lineage>
</organism>
<evidence type="ECO:0000259" key="1">
    <source>
        <dbReference type="PROSITE" id="PS50234"/>
    </source>
</evidence>
<dbReference type="CDD" id="cd01454">
    <property type="entry name" value="vWA_norD_type"/>
    <property type="match status" value="1"/>
</dbReference>
<name>A0A4P6WTS9_HYDPS</name>
<feature type="domain" description="VWFA" evidence="1">
    <location>
        <begin position="595"/>
        <end position="783"/>
    </location>
</feature>
<reference evidence="2 3" key="1">
    <citation type="submission" date="2019-03" db="EMBL/GenBank/DDBJ databases">
        <authorList>
            <person name="Sebastian G."/>
            <person name="Baumann P."/>
            <person name="Ruckert C."/>
            <person name="Kalinowski J."/>
            <person name="Nebel B."/>
            <person name="Takors R."/>
            <person name="Blombach B."/>
        </authorList>
    </citation>
    <scope>NUCLEOTIDE SEQUENCE [LARGE SCALE GENOMIC DNA]</scope>
    <source>
        <strain evidence="2 3">DSM 1084</strain>
    </source>
</reference>
<proteinExistence type="predicted"/>
<keyword evidence="3" id="KW-1185">Reference proteome</keyword>
<dbReference type="Proteomes" id="UP000293912">
    <property type="component" value="Chromosome"/>
</dbReference>
<dbReference type="SMART" id="SM00327">
    <property type="entry name" value="VWA"/>
    <property type="match status" value="1"/>
</dbReference>
<accession>A0A4P6WTS9</accession>
<protein>
    <submittedName>
        <fullName evidence="2">von Willebrand factor type A domain protein</fullName>
    </submittedName>
</protein>
<dbReference type="EMBL" id="CP037867">
    <property type="protein sequence ID" value="QBM27222.1"/>
    <property type="molecule type" value="Genomic_DNA"/>
</dbReference>
<dbReference type="PANTHER" id="PTHR41248">
    <property type="entry name" value="NORD PROTEIN"/>
    <property type="match status" value="1"/>
</dbReference>
<dbReference type="KEGG" id="hpse:HPF_05970"/>
<dbReference type="Pfam" id="PF00092">
    <property type="entry name" value="VWA"/>
    <property type="match status" value="1"/>
</dbReference>
<evidence type="ECO:0000313" key="3">
    <source>
        <dbReference type="Proteomes" id="UP000293912"/>
    </source>
</evidence>
<dbReference type="InterPro" id="IPR002035">
    <property type="entry name" value="VWF_A"/>
</dbReference>